<name>A0A7Y3ZDW2_9VIBR</name>
<evidence type="ECO:0000313" key="3">
    <source>
        <dbReference type="Proteomes" id="UP000572072"/>
    </source>
</evidence>
<accession>A0A7Y3ZDW2</accession>
<keyword evidence="1" id="KW-0812">Transmembrane</keyword>
<keyword evidence="1" id="KW-1133">Transmembrane helix</keyword>
<feature type="transmembrane region" description="Helical" evidence="1">
    <location>
        <begin position="23"/>
        <end position="46"/>
    </location>
</feature>
<comment type="caution">
    <text evidence="2">The sequence shown here is derived from an EMBL/GenBank/DDBJ whole genome shotgun (WGS) entry which is preliminary data.</text>
</comment>
<dbReference type="AlphaFoldDB" id="A0A7Y3ZDW2"/>
<protein>
    <submittedName>
        <fullName evidence="2">Uncharacterized protein</fullName>
    </submittedName>
</protein>
<keyword evidence="1" id="KW-0472">Membrane</keyword>
<feature type="transmembrane region" description="Helical" evidence="1">
    <location>
        <begin position="52"/>
        <end position="75"/>
    </location>
</feature>
<sequence length="122" mass="13884">MILTFISTNSACYRRGEGFSFSILYSLFSILYSLFSILYSLFSILYSHHLGILLLTSYFLLLTSYFLLLTSYFLLPVLVPLHIERLGFGLSLAYLKPITNMQLFMCNNACTYASLSKRGGEV</sequence>
<reference evidence="2 3" key="1">
    <citation type="submission" date="2019-08" db="EMBL/GenBank/DDBJ databases">
        <title>Draft genome sequencing and comparative genomics of hatchery-associated Vibrios.</title>
        <authorList>
            <person name="Kehlet-Delgado H."/>
            <person name="Mueller R.S."/>
        </authorList>
    </citation>
    <scope>NUCLEOTIDE SEQUENCE [LARGE SCALE GENOMIC DNA]</scope>
    <source>
        <strain evidence="2 3">00-78-3</strain>
    </source>
</reference>
<evidence type="ECO:0000256" key="1">
    <source>
        <dbReference type="SAM" id="Phobius"/>
    </source>
</evidence>
<organism evidence="2 3">
    <name type="scientific">Vibrio rotiferianus</name>
    <dbReference type="NCBI Taxonomy" id="190895"/>
    <lineage>
        <taxon>Bacteria</taxon>
        <taxon>Pseudomonadati</taxon>
        <taxon>Pseudomonadota</taxon>
        <taxon>Gammaproteobacteria</taxon>
        <taxon>Vibrionales</taxon>
        <taxon>Vibrionaceae</taxon>
        <taxon>Vibrio</taxon>
    </lineage>
</organism>
<dbReference type="Proteomes" id="UP000572072">
    <property type="component" value="Unassembled WGS sequence"/>
</dbReference>
<gene>
    <name evidence="2" type="ORF">F0262_24970</name>
</gene>
<dbReference type="EMBL" id="VTYN01000064">
    <property type="protein sequence ID" value="NOH51246.1"/>
    <property type="molecule type" value="Genomic_DNA"/>
</dbReference>
<evidence type="ECO:0000313" key="2">
    <source>
        <dbReference type="EMBL" id="NOH51246.1"/>
    </source>
</evidence>
<proteinExistence type="predicted"/>